<keyword evidence="2" id="KW-0496">Mitochondrion</keyword>
<feature type="compositionally biased region" description="Polar residues" evidence="5">
    <location>
        <begin position="46"/>
        <end position="58"/>
    </location>
</feature>
<organism evidence="7 8">
    <name type="scientific">Genlisea aurea</name>
    <dbReference type="NCBI Taxonomy" id="192259"/>
    <lineage>
        <taxon>Eukaryota</taxon>
        <taxon>Viridiplantae</taxon>
        <taxon>Streptophyta</taxon>
        <taxon>Embryophyta</taxon>
        <taxon>Tracheophyta</taxon>
        <taxon>Spermatophyta</taxon>
        <taxon>Magnoliopsida</taxon>
        <taxon>eudicotyledons</taxon>
        <taxon>Gunneridae</taxon>
        <taxon>Pentapetalae</taxon>
        <taxon>asterids</taxon>
        <taxon>lamiids</taxon>
        <taxon>Lamiales</taxon>
        <taxon>Lentibulariaceae</taxon>
        <taxon>Genlisea</taxon>
    </lineage>
</organism>
<evidence type="ECO:0000313" key="8">
    <source>
        <dbReference type="Proteomes" id="UP000015453"/>
    </source>
</evidence>
<comment type="subcellular location">
    <subcellularLocation>
        <location evidence="1">Mitochondrion</location>
    </subcellularLocation>
</comment>
<evidence type="ECO:0000256" key="4">
    <source>
        <dbReference type="ARBA" id="ARBA00035682"/>
    </source>
</evidence>
<reference evidence="7 8" key="1">
    <citation type="journal article" date="2013" name="BMC Genomics">
        <title>The miniature genome of a carnivorous plant Genlisea aurea contains a low number of genes and short non-coding sequences.</title>
        <authorList>
            <person name="Leushkin E.V."/>
            <person name="Sutormin R.A."/>
            <person name="Nabieva E.R."/>
            <person name="Penin A.A."/>
            <person name="Kondrashov A.S."/>
            <person name="Logacheva M.D."/>
        </authorList>
    </citation>
    <scope>NUCLEOTIDE SEQUENCE [LARGE SCALE GENOMIC DNA]</scope>
</reference>
<dbReference type="EMBL" id="AUSU01007206">
    <property type="protein sequence ID" value="EPS60919.1"/>
    <property type="molecule type" value="Genomic_DNA"/>
</dbReference>
<evidence type="ECO:0000313" key="7">
    <source>
        <dbReference type="EMBL" id="EPS60919.1"/>
    </source>
</evidence>
<dbReference type="InterPro" id="IPR013177">
    <property type="entry name" value="Ribosomal_mS38_C"/>
</dbReference>
<accession>S8C2M6</accession>
<dbReference type="PANTHER" id="PTHR32035:SF3">
    <property type="entry name" value="SMALL RIBOSOMAL SUBUNIT PROTEIN MS38"/>
    <property type="match status" value="1"/>
</dbReference>
<evidence type="ECO:0000256" key="5">
    <source>
        <dbReference type="SAM" id="MobiDB-lite"/>
    </source>
</evidence>
<feature type="region of interest" description="Disordered" evidence="5">
    <location>
        <begin position="79"/>
        <end position="129"/>
    </location>
</feature>
<dbReference type="AlphaFoldDB" id="S8C2M6"/>
<proteinExistence type="inferred from homology"/>
<evidence type="ECO:0000256" key="3">
    <source>
        <dbReference type="ARBA" id="ARBA00035647"/>
    </source>
</evidence>
<dbReference type="SMART" id="SM01155">
    <property type="entry name" value="DUF1713"/>
    <property type="match status" value="1"/>
</dbReference>
<feature type="compositionally biased region" description="Basic residues" evidence="5">
    <location>
        <begin position="106"/>
        <end position="129"/>
    </location>
</feature>
<comment type="caution">
    <text evidence="7">The sequence shown here is derived from an EMBL/GenBank/DDBJ whole genome shotgun (WGS) entry which is preliminary data.</text>
</comment>
<evidence type="ECO:0000256" key="2">
    <source>
        <dbReference type="ARBA" id="ARBA00023128"/>
    </source>
</evidence>
<evidence type="ECO:0000256" key="1">
    <source>
        <dbReference type="ARBA" id="ARBA00004173"/>
    </source>
</evidence>
<dbReference type="Proteomes" id="UP000015453">
    <property type="component" value="Unassembled WGS sequence"/>
</dbReference>
<comment type="similarity">
    <text evidence="3">Belongs to the mitochondrion-specific ribosomal protein mS38 family.</text>
</comment>
<protein>
    <recommendedName>
        <fullName evidence="4">Small ribosomal subunit protein mS38</fullName>
    </recommendedName>
</protein>
<gene>
    <name evidence="7" type="ORF">M569_13883</name>
</gene>
<feature type="domain" description="Ribosomal protein mS38 C-terminal" evidence="6">
    <location>
        <begin position="101"/>
        <end position="128"/>
    </location>
</feature>
<evidence type="ECO:0000259" key="6">
    <source>
        <dbReference type="SMART" id="SM01155"/>
    </source>
</evidence>
<dbReference type="Pfam" id="PF08213">
    <property type="entry name" value="COX24_C"/>
    <property type="match status" value="1"/>
</dbReference>
<sequence>MGVPSAMHKFIRRHTPHASGILARLRPAVHPPECLPRSIGKPFDDQISTGTNSNRSPVQTQVVYPSFCFEIFLNPGRSGTSISPRSDGESDTNDDDPSVVRADSVKKKRKRKMNKHKLRKLRKRLRRKT</sequence>
<dbReference type="GO" id="GO:0005739">
    <property type="term" value="C:mitochondrion"/>
    <property type="evidence" value="ECO:0007669"/>
    <property type="project" value="UniProtKB-SubCell"/>
</dbReference>
<feature type="region of interest" description="Disordered" evidence="5">
    <location>
        <begin position="31"/>
        <end position="58"/>
    </location>
</feature>
<dbReference type="PANTHER" id="PTHR32035">
    <property type="entry name" value="AURORA KINASE A-INTERACTING PROTEIN"/>
    <property type="match status" value="1"/>
</dbReference>
<name>S8C2M6_9LAMI</name>
<keyword evidence="8" id="KW-1185">Reference proteome</keyword>